<reference evidence="2 3" key="1">
    <citation type="journal article" date="2013" name="Genome Announc.">
        <title>Draft Genome Sequence of Sphingobium ummariense Strain RL-3, a Hexachlorocyclohexane-Degrading Bacterium.</title>
        <authorList>
            <person name="Kohli P."/>
            <person name="Dua A."/>
            <person name="Sangwan N."/>
            <person name="Oldach P."/>
            <person name="Khurana J.P."/>
            <person name="Lal R."/>
        </authorList>
    </citation>
    <scope>NUCLEOTIDE SEQUENCE [LARGE SCALE GENOMIC DNA]</scope>
    <source>
        <strain evidence="2 3">RL-3</strain>
    </source>
</reference>
<evidence type="ECO:0000313" key="2">
    <source>
        <dbReference type="EMBL" id="EQB32437.1"/>
    </source>
</evidence>
<dbReference type="Pfam" id="PF09951">
    <property type="entry name" value="Imm33"/>
    <property type="match status" value="1"/>
</dbReference>
<evidence type="ECO:0000313" key="3">
    <source>
        <dbReference type="Proteomes" id="UP000015523"/>
    </source>
</evidence>
<gene>
    <name evidence="2" type="ORF">M529_09330</name>
</gene>
<dbReference type="PANTHER" id="PTHR38743">
    <property type="entry name" value="SIMILAR TO GLYOXYLASE I FAMILY PROTEIN"/>
    <property type="match status" value="1"/>
</dbReference>
<dbReference type="AlphaFoldDB" id="T0J6G8"/>
<sequence length="181" mass="20767">MIRSHPPGLEWDAERMWVEVKSIAPEGWTGTLANTPSDMPQLHKGALLEFQPFHIIDLIYEGHRDVSPDPPNREYWDRCMADSCVLNDGVPVYFVYREQPDMADEHDEHPDSGWRIRGDYRDLSDDEIKGRTAEYIAIGKVLNADDSWLHLIDRPIGSAWLRNFDTGEYEPLDDDGGNARS</sequence>
<dbReference type="Proteomes" id="UP000015523">
    <property type="component" value="Unassembled WGS sequence"/>
</dbReference>
<name>T0J6G8_9SPHN</name>
<keyword evidence="3" id="KW-1185">Reference proteome</keyword>
<comment type="caution">
    <text evidence="2">The sequence shown here is derived from an EMBL/GenBank/DDBJ whole genome shotgun (WGS) entry which is preliminary data.</text>
</comment>
<dbReference type="eggNOG" id="COG4859">
    <property type="taxonomic scope" value="Bacteria"/>
</dbReference>
<dbReference type="PANTHER" id="PTHR38743:SF2">
    <property type="entry name" value="DUF2185 DOMAIN-CONTAINING PROTEIN"/>
    <property type="match status" value="1"/>
</dbReference>
<feature type="domain" description="Immunity protein Imm33" evidence="1">
    <location>
        <begin position="79"/>
        <end position="169"/>
    </location>
</feature>
<organism evidence="2 3">
    <name type="scientific">Sphingobium ummariense RL-3</name>
    <dbReference type="NCBI Taxonomy" id="1346791"/>
    <lineage>
        <taxon>Bacteria</taxon>
        <taxon>Pseudomonadati</taxon>
        <taxon>Pseudomonadota</taxon>
        <taxon>Alphaproteobacteria</taxon>
        <taxon>Sphingomonadales</taxon>
        <taxon>Sphingomonadaceae</taxon>
        <taxon>Sphingobium</taxon>
    </lineage>
</organism>
<accession>T0J6G8</accession>
<proteinExistence type="predicted"/>
<evidence type="ECO:0000259" key="1">
    <source>
        <dbReference type="Pfam" id="PF09951"/>
    </source>
</evidence>
<protein>
    <recommendedName>
        <fullName evidence="1">Immunity protein Imm33 domain-containing protein</fullName>
    </recommendedName>
</protein>
<dbReference type="STRING" id="1346791.M529_09330"/>
<dbReference type="PATRIC" id="fig|1346791.3.peg.1788"/>
<dbReference type="EMBL" id="AUWY01000071">
    <property type="protein sequence ID" value="EQB32437.1"/>
    <property type="molecule type" value="Genomic_DNA"/>
</dbReference>
<dbReference type="InterPro" id="IPR018689">
    <property type="entry name" value="Imm33_dom"/>
</dbReference>